<comment type="caution">
    <text evidence="4">The sequence shown here is derived from an EMBL/GenBank/DDBJ whole genome shotgun (WGS) entry which is preliminary data.</text>
</comment>
<dbReference type="EMBL" id="WUQX01000001">
    <property type="protein sequence ID" value="MXP74814.1"/>
    <property type="molecule type" value="Genomic_DNA"/>
</dbReference>
<dbReference type="AlphaFoldDB" id="A0A7X3SHW9"/>
<evidence type="ECO:0000256" key="2">
    <source>
        <dbReference type="ARBA" id="ARBA00006479"/>
    </source>
</evidence>
<keyword evidence="5" id="KW-1185">Reference proteome</keyword>
<evidence type="ECO:0000256" key="1">
    <source>
        <dbReference type="ARBA" id="ARBA00002486"/>
    </source>
</evidence>
<protein>
    <submittedName>
        <fullName evidence="4">ROK family protein</fullName>
    </submittedName>
</protein>
<keyword evidence="3" id="KW-0859">Xylose metabolism</keyword>
<evidence type="ECO:0000256" key="3">
    <source>
        <dbReference type="ARBA" id="ARBA00022629"/>
    </source>
</evidence>
<evidence type="ECO:0000313" key="4">
    <source>
        <dbReference type="EMBL" id="MXP74814.1"/>
    </source>
</evidence>
<dbReference type="InterPro" id="IPR000600">
    <property type="entry name" value="ROK"/>
</dbReference>
<dbReference type="Pfam" id="PF00480">
    <property type="entry name" value="ROK"/>
    <property type="match status" value="1"/>
</dbReference>
<sequence>MKRGTNSLEVKKLNRNRVFRYVHSQSETSMPDISSALDISGPTVLTIINELKSAGVVKEVGELKSTGGRKAKAIASVRDVRYAVGMDITKNHVGFVYTDLDRKALEHERIRKPFRYEELYFQELAELLREFIVRNRIPEEKIEGVGIALPGIVDRQKNLLTDSHVLGIKEVSMEKWAAYIPYSCELLNDANAAAITEDVCCKRYDSNMIYLSLSNSVGGAVIFADEIKSNGGTEVSTENASMYMGNNWRSGEFGHMVIHPEGKMCYCGKKGCLDAYCSASNLAKLEDGNLRAFFEKMESGREEYRQLWNEYLSDLSIAVDNLRMCFDCEVVLGGYVGNYMGPYIGQLKDLVANKNIFGGSGEYVRVCGCREEASAYGAALYQIEKYISKI</sequence>
<reference evidence="4 5" key="1">
    <citation type="submission" date="2019-12" db="EMBL/GenBank/DDBJ databases">
        <title>Sporaefaciens musculi gen. nov., sp. nov., a novel bacterium isolated from the caecum of an obese mouse.</title>
        <authorList>
            <person name="Rasmussen T.S."/>
            <person name="Streidl T."/>
            <person name="Hitch T.C.A."/>
            <person name="Wortmann E."/>
            <person name="Deptula P."/>
            <person name="Hansen M."/>
            <person name="Nielsen D.S."/>
            <person name="Clavel T."/>
            <person name="Vogensen F.K."/>
        </authorList>
    </citation>
    <scope>NUCLEOTIDE SEQUENCE [LARGE SCALE GENOMIC DNA]</scope>
    <source>
        <strain evidence="4 5">WCA-9-b2</strain>
    </source>
</reference>
<dbReference type="Gene3D" id="1.10.10.10">
    <property type="entry name" value="Winged helix-like DNA-binding domain superfamily/Winged helix DNA-binding domain"/>
    <property type="match status" value="1"/>
</dbReference>
<keyword evidence="3" id="KW-0119">Carbohydrate metabolism</keyword>
<dbReference type="Proteomes" id="UP000460412">
    <property type="component" value="Unassembled WGS sequence"/>
</dbReference>
<comment type="similarity">
    <text evidence="2">Belongs to the ROK (NagC/XylR) family.</text>
</comment>
<dbReference type="Gene3D" id="3.30.420.40">
    <property type="match status" value="2"/>
</dbReference>
<proteinExistence type="inferred from homology"/>
<accession>A0A7X3SHW9</accession>
<organism evidence="4 5">
    <name type="scientific">Sporofaciens musculi</name>
    <dbReference type="NCBI Taxonomy" id="2681861"/>
    <lineage>
        <taxon>Bacteria</taxon>
        <taxon>Bacillati</taxon>
        <taxon>Bacillota</taxon>
        <taxon>Clostridia</taxon>
        <taxon>Lachnospirales</taxon>
        <taxon>Lachnospiraceae</taxon>
        <taxon>Sporofaciens</taxon>
    </lineage>
</organism>
<gene>
    <name evidence="4" type="ORF">GN277_05285</name>
</gene>
<dbReference type="SUPFAM" id="SSF46785">
    <property type="entry name" value="Winged helix' DNA-binding domain"/>
    <property type="match status" value="1"/>
</dbReference>
<dbReference type="Pfam" id="PF13412">
    <property type="entry name" value="HTH_24"/>
    <property type="match status" value="1"/>
</dbReference>
<dbReference type="RefSeq" id="WP_159750146.1">
    <property type="nucleotide sequence ID" value="NZ_CASZNZ010000026.1"/>
</dbReference>
<dbReference type="PANTHER" id="PTHR18964">
    <property type="entry name" value="ROK (REPRESSOR, ORF, KINASE) FAMILY"/>
    <property type="match status" value="1"/>
</dbReference>
<dbReference type="InterPro" id="IPR043129">
    <property type="entry name" value="ATPase_NBD"/>
</dbReference>
<name>A0A7X3SHW9_9FIRM</name>
<dbReference type="PANTHER" id="PTHR18964:SF149">
    <property type="entry name" value="BIFUNCTIONAL UDP-N-ACETYLGLUCOSAMINE 2-EPIMERASE_N-ACETYLMANNOSAMINE KINASE"/>
    <property type="match status" value="1"/>
</dbReference>
<dbReference type="GO" id="GO:0042732">
    <property type="term" value="P:D-xylose metabolic process"/>
    <property type="evidence" value="ECO:0007669"/>
    <property type="project" value="UniProtKB-KW"/>
</dbReference>
<dbReference type="InterPro" id="IPR036390">
    <property type="entry name" value="WH_DNA-bd_sf"/>
</dbReference>
<comment type="function">
    <text evidence="1">Transcriptional repressor of xylose-utilizing enzymes.</text>
</comment>
<dbReference type="InterPro" id="IPR036388">
    <property type="entry name" value="WH-like_DNA-bd_sf"/>
</dbReference>
<evidence type="ECO:0000313" key="5">
    <source>
        <dbReference type="Proteomes" id="UP000460412"/>
    </source>
</evidence>
<dbReference type="SUPFAM" id="SSF53067">
    <property type="entry name" value="Actin-like ATPase domain"/>
    <property type="match status" value="1"/>
</dbReference>